<feature type="transmembrane region" description="Helical" evidence="1">
    <location>
        <begin position="12"/>
        <end position="35"/>
    </location>
</feature>
<dbReference type="EMBL" id="BJLB01000001">
    <property type="protein sequence ID" value="GEA36224.1"/>
    <property type="molecule type" value="Genomic_DNA"/>
</dbReference>
<comment type="caution">
    <text evidence="2">The sequence shown here is derived from an EMBL/GenBank/DDBJ whole genome shotgun (WGS) entry which is preliminary data.</text>
</comment>
<evidence type="ECO:0000313" key="5">
    <source>
        <dbReference type="Proteomes" id="UP000719916"/>
    </source>
</evidence>
<evidence type="ECO:0000313" key="4">
    <source>
        <dbReference type="Proteomes" id="UP000315200"/>
    </source>
</evidence>
<keyword evidence="1" id="KW-1133">Transmembrane helix</keyword>
<feature type="transmembrane region" description="Helical" evidence="1">
    <location>
        <begin position="47"/>
        <end position="67"/>
    </location>
</feature>
<reference evidence="3" key="3">
    <citation type="submission" date="2020-02" db="EMBL/GenBank/DDBJ databases">
        <authorList>
            <person name="Littmann E."/>
            <person name="Sorbara M."/>
        </authorList>
    </citation>
    <scope>NUCLEOTIDE SEQUENCE</scope>
    <source>
        <strain evidence="3">MSK.2.26</strain>
    </source>
</reference>
<proteinExistence type="predicted"/>
<evidence type="ECO:0000313" key="3">
    <source>
        <dbReference type="EMBL" id="NSJ45797.1"/>
    </source>
</evidence>
<keyword evidence="1" id="KW-0812">Transmembrane</keyword>
<dbReference type="AlphaFoldDB" id="A0A829W8I2"/>
<evidence type="ECO:0000313" key="2">
    <source>
        <dbReference type="EMBL" id="GEA36224.1"/>
    </source>
</evidence>
<dbReference type="RefSeq" id="WP_002588466.1">
    <property type="nucleotide sequence ID" value="NZ_BJLB01000001.1"/>
</dbReference>
<dbReference type="Proteomes" id="UP000315200">
    <property type="component" value="Unassembled WGS sequence"/>
</dbReference>
<sequence>MKSIKWLDKNFELMILAIFLVIMSLLSFSNVIMRYCFHHALSWSDEVLLLLSGAVGVFLSPMCCAYGDKY</sequence>
<protein>
    <submittedName>
        <fullName evidence="2">Uncharacterized protein</fullName>
    </submittedName>
</protein>
<gene>
    <name evidence="2" type="ORF">Ccl03g_19370</name>
    <name evidence="3" type="ORF">G5B26_19925</name>
</gene>
<reference evidence="3 5" key="2">
    <citation type="journal article" date="2020" name="Cell Host Microbe">
        <title>Functional and Genomic Variation between Human-Derived Isolates of Lachnospiraceae Reveals Inter- and Intra-Species Diversity.</title>
        <authorList>
            <person name="Sorbara M.T."/>
            <person name="Littmann E.R."/>
            <person name="Fontana E."/>
            <person name="Moody T.U."/>
            <person name="Kohout C.E."/>
            <person name="Gjonbalaj M."/>
            <person name="Eaton V."/>
            <person name="Seok R."/>
            <person name="Leiner I.M."/>
            <person name="Pamer E.G."/>
        </authorList>
    </citation>
    <scope>NUCLEOTIDE SEQUENCE [LARGE SCALE GENOMIC DNA]</scope>
    <source>
        <strain evidence="3 5">MSK.2.26</strain>
    </source>
</reference>
<dbReference type="Proteomes" id="UP000719916">
    <property type="component" value="Unassembled WGS sequence"/>
</dbReference>
<evidence type="ECO:0000256" key="1">
    <source>
        <dbReference type="SAM" id="Phobius"/>
    </source>
</evidence>
<keyword evidence="1" id="KW-0472">Membrane</keyword>
<name>A0A829W8I2_9FIRM</name>
<organism evidence="2 4">
    <name type="scientific">Enterocloster clostridioformis</name>
    <dbReference type="NCBI Taxonomy" id="1531"/>
    <lineage>
        <taxon>Bacteria</taxon>
        <taxon>Bacillati</taxon>
        <taxon>Bacillota</taxon>
        <taxon>Clostridia</taxon>
        <taxon>Lachnospirales</taxon>
        <taxon>Lachnospiraceae</taxon>
        <taxon>Enterocloster</taxon>
    </lineage>
</organism>
<reference evidence="2 4" key="1">
    <citation type="submission" date="2019-06" db="EMBL/GenBank/DDBJ databases">
        <title>Draft genome sequence of [Clostridium] clostridioforme NBRC 113352.</title>
        <authorList>
            <person name="Miura T."/>
            <person name="Furukawa M."/>
            <person name="Shimamura M."/>
            <person name="Ohyama Y."/>
            <person name="Yamazoe A."/>
            <person name="Kawasaki H."/>
        </authorList>
    </citation>
    <scope>NUCLEOTIDE SEQUENCE [LARGE SCALE GENOMIC DNA]</scope>
    <source>
        <strain evidence="2 4">NBRC 113352</strain>
    </source>
</reference>
<dbReference type="EMBL" id="JAAISW010000045">
    <property type="protein sequence ID" value="NSJ45797.1"/>
    <property type="molecule type" value="Genomic_DNA"/>
</dbReference>
<accession>A0A829W8I2</accession>